<keyword evidence="3" id="KW-1185">Reference proteome</keyword>
<dbReference type="RefSeq" id="WP_089888425.1">
    <property type="nucleotide sequence ID" value="NZ_CALBNM010000096.1"/>
</dbReference>
<organism evidence="2 3">
    <name type="scientific">Lentibacter algarum</name>
    <dbReference type="NCBI Taxonomy" id="576131"/>
    <lineage>
        <taxon>Bacteria</taxon>
        <taxon>Pseudomonadati</taxon>
        <taxon>Pseudomonadota</taxon>
        <taxon>Alphaproteobacteria</taxon>
        <taxon>Rhodobacterales</taxon>
        <taxon>Roseobacteraceae</taxon>
        <taxon>Lentibacter</taxon>
    </lineage>
</organism>
<proteinExistence type="predicted"/>
<name>A0A1H3III0_9RHOB</name>
<protein>
    <submittedName>
        <fullName evidence="2">Uncharacterized protein</fullName>
    </submittedName>
</protein>
<keyword evidence="1" id="KW-0812">Transmembrane</keyword>
<dbReference type="Proteomes" id="UP000199026">
    <property type="component" value="Unassembled WGS sequence"/>
</dbReference>
<evidence type="ECO:0000313" key="3">
    <source>
        <dbReference type="Proteomes" id="UP000199026"/>
    </source>
</evidence>
<reference evidence="2 3" key="1">
    <citation type="submission" date="2016-10" db="EMBL/GenBank/DDBJ databases">
        <authorList>
            <person name="de Groot N.N."/>
        </authorList>
    </citation>
    <scope>NUCLEOTIDE SEQUENCE [LARGE SCALE GENOMIC DNA]</scope>
    <source>
        <strain evidence="2 3">DSM 24677</strain>
    </source>
</reference>
<accession>A0A1H3III0</accession>
<evidence type="ECO:0000256" key="1">
    <source>
        <dbReference type="SAM" id="Phobius"/>
    </source>
</evidence>
<keyword evidence="1" id="KW-0472">Membrane</keyword>
<keyword evidence="1" id="KW-1133">Transmembrane helix</keyword>
<dbReference type="AlphaFoldDB" id="A0A1H3III0"/>
<dbReference type="STRING" id="576131.SAMN05444486_1011075"/>
<feature type="transmembrane region" description="Helical" evidence="1">
    <location>
        <begin position="6"/>
        <end position="24"/>
    </location>
</feature>
<feature type="transmembrane region" description="Helical" evidence="1">
    <location>
        <begin position="45"/>
        <end position="70"/>
    </location>
</feature>
<gene>
    <name evidence="2" type="ORF">SAMN05444486_1011075</name>
</gene>
<dbReference type="OrthoDB" id="7875737at2"/>
<sequence length="71" mass="7425">MEYLVYTGAALTVLGLVGLIWSIFKVNAARRENLSDEALRARVQAVLPWNLGALGLSALGLGCVVAGVLLG</sequence>
<evidence type="ECO:0000313" key="2">
    <source>
        <dbReference type="EMBL" id="SDY27079.1"/>
    </source>
</evidence>
<dbReference type="EMBL" id="FNPR01000001">
    <property type="protein sequence ID" value="SDY27079.1"/>
    <property type="molecule type" value="Genomic_DNA"/>
</dbReference>
<dbReference type="GeneID" id="78123859"/>